<name>A0A6H5J1L6_9HYME</name>
<protein>
    <submittedName>
        <fullName evidence="1">Uncharacterized protein</fullName>
    </submittedName>
</protein>
<dbReference type="AlphaFoldDB" id="A0A6H5J1L6"/>
<sequence>MYETFNFKLSMINYLAMTKVIVESEFPPSARERAPGTISCKNIVTSRQSHAISNTYLVLSGLPGLYLCDNIANFLQKSSVEFEYLPMFLSLLLTRDDSLCDNIRLSENVGYMRHCATSRFINTHCNA</sequence>
<feature type="non-terminal residue" evidence="1">
    <location>
        <position position="127"/>
    </location>
</feature>
<organism evidence="1 2">
    <name type="scientific">Trichogramma brassicae</name>
    <dbReference type="NCBI Taxonomy" id="86971"/>
    <lineage>
        <taxon>Eukaryota</taxon>
        <taxon>Metazoa</taxon>
        <taxon>Ecdysozoa</taxon>
        <taxon>Arthropoda</taxon>
        <taxon>Hexapoda</taxon>
        <taxon>Insecta</taxon>
        <taxon>Pterygota</taxon>
        <taxon>Neoptera</taxon>
        <taxon>Endopterygota</taxon>
        <taxon>Hymenoptera</taxon>
        <taxon>Apocrita</taxon>
        <taxon>Proctotrupomorpha</taxon>
        <taxon>Chalcidoidea</taxon>
        <taxon>Trichogrammatidae</taxon>
        <taxon>Trichogramma</taxon>
    </lineage>
</organism>
<dbReference type="EMBL" id="CADCXV010001146">
    <property type="protein sequence ID" value="CAB0041994.1"/>
    <property type="molecule type" value="Genomic_DNA"/>
</dbReference>
<keyword evidence="2" id="KW-1185">Reference proteome</keyword>
<accession>A0A6H5J1L6</accession>
<proteinExistence type="predicted"/>
<gene>
    <name evidence="1" type="ORF">TBRA_LOCUS13637</name>
</gene>
<evidence type="ECO:0000313" key="1">
    <source>
        <dbReference type="EMBL" id="CAB0041994.1"/>
    </source>
</evidence>
<reference evidence="1 2" key="1">
    <citation type="submission" date="2020-02" db="EMBL/GenBank/DDBJ databases">
        <authorList>
            <person name="Ferguson B K."/>
        </authorList>
    </citation>
    <scope>NUCLEOTIDE SEQUENCE [LARGE SCALE GENOMIC DNA]</scope>
</reference>
<dbReference type="Proteomes" id="UP000479190">
    <property type="component" value="Unassembled WGS sequence"/>
</dbReference>
<evidence type="ECO:0000313" key="2">
    <source>
        <dbReference type="Proteomes" id="UP000479190"/>
    </source>
</evidence>